<evidence type="ECO:0000256" key="8">
    <source>
        <dbReference type="ARBA" id="ARBA00022741"/>
    </source>
</evidence>
<evidence type="ECO:0000256" key="9">
    <source>
        <dbReference type="ARBA" id="ARBA00022840"/>
    </source>
</evidence>
<reference evidence="13 14" key="1">
    <citation type="submission" date="2019-04" db="EMBL/GenBank/DDBJ databases">
        <title>Psychroflexus halotolerans sp. nov., isolated from a marine solar saltern.</title>
        <authorList>
            <person name="Feng X."/>
        </authorList>
    </citation>
    <scope>NUCLEOTIDE SEQUENCE [LARGE SCALE GENOMIC DNA]</scope>
    <source>
        <strain evidence="13 14">WDS2C27</strain>
    </source>
</reference>
<dbReference type="EMBL" id="SWMU01000002">
    <property type="protein sequence ID" value="TKS56641.1"/>
    <property type="molecule type" value="Genomic_DNA"/>
</dbReference>
<comment type="caution">
    <text evidence="13">The sequence shown here is derived from an EMBL/GenBank/DDBJ whole genome shotgun (WGS) entry which is preliminary data.</text>
</comment>
<dbReference type="InterPro" id="IPR050156">
    <property type="entry name" value="TC-AMP_synthase_SUA5"/>
</dbReference>
<evidence type="ECO:0000256" key="6">
    <source>
        <dbReference type="ARBA" id="ARBA00022694"/>
    </source>
</evidence>
<dbReference type="PANTHER" id="PTHR17490">
    <property type="entry name" value="SUA5"/>
    <property type="match status" value="1"/>
</dbReference>
<evidence type="ECO:0000256" key="2">
    <source>
        <dbReference type="ARBA" id="ARBA00007663"/>
    </source>
</evidence>
<protein>
    <recommendedName>
        <fullName evidence="10">L-threonylcarbamoyladenylate synthase</fullName>
        <ecNumber evidence="3">2.7.7.87</ecNumber>
    </recommendedName>
    <alternativeName>
        <fullName evidence="10">L-threonylcarbamoyladenylate synthase</fullName>
    </alternativeName>
</protein>
<evidence type="ECO:0000313" key="14">
    <source>
        <dbReference type="Proteomes" id="UP000306552"/>
    </source>
</evidence>
<keyword evidence="6" id="KW-0819">tRNA processing</keyword>
<proteinExistence type="inferred from homology"/>
<dbReference type="GO" id="GO:0005737">
    <property type="term" value="C:cytoplasm"/>
    <property type="evidence" value="ECO:0007669"/>
    <property type="project" value="UniProtKB-SubCell"/>
</dbReference>
<dbReference type="NCBIfam" id="TIGR00057">
    <property type="entry name" value="L-threonylcarbamoyladenylate synthase"/>
    <property type="match status" value="1"/>
</dbReference>
<keyword evidence="9" id="KW-0067">ATP-binding</keyword>
<feature type="domain" description="YrdC-like" evidence="12">
    <location>
        <begin position="2"/>
        <end position="187"/>
    </location>
</feature>
<accession>A0A4U5TS24</accession>
<dbReference type="GO" id="GO:0000049">
    <property type="term" value="F:tRNA binding"/>
    <property type="evidence" value="ECO:0007669"/>
    <property type="project" value="TreeGrafter"/>
</dbReference>
<dbReference type="PANTHER" id="PTHR17490:SF16">
    <property type="entry name" value="THREONYLCARBAMOYL-AMP SYNTHASE"/>
    <property type="match status" value="1"/>
</dbReference>
<evidence type="ECO:0000256" key="7">
    <source>
        <dbReference type="ARBA" id="ARBA00022695"/>
    </source>
</evidence>
<evidence type="ECO:0000259" key="12">
    <source>
        <dbReference type="PROSITE" id="PS51163"/>
    </source>
</evidence>
<dbReference type="GO" id="GO:0006450">
    <property type="term" value="P:regulation of translational fidelity"/>
    <property type="evidence" value="ECO:0007669"/>
    <property type="project" value="TreeGrafter"/>
</dbReference>
<dbReference type="GO" id="GO:0003725">
    <property type="term" value="F:double-stranded RNA binding"/>
    <property type="evidence" value="ECO:0007669"/>
    <property type="project" value="InterPro"/>
</dbReference>
<dbReference type="Proteomes" id="UP000306552">
    <property type="component" value="Unassembled WGS sequence"/>
</dbReference>
<keyword evidence="14" id="KW-1185">Reference proteome</keyword>
<evidence type="ECO:0000256" key="5">
    <source>
        <dbReference type="ARBA" id="ARBA00022679"/>
    </source>
</evidence>
<gene>
    <name evidence="13" type="ORF">FCN74_06310</name>
</gene>
<evidence type="ECO:0000256" key="10">
    <source>
        <dbReference type="ARBA" id="ARBA00029774"/>
    </source>
</evidence>
<evidence type="ECO:0000256" key="3">
    <source>
        <dbReference type="ARBA" id="ARBA00012584"/>
    </source>
</evidence>
<evidence type="ECO:0000313" key="13">
    <source>
        <dbReference type="EMBL" id="TKS56641.1"/>
    </source>
</evidence>
<keyword evidence="5" id="KW-0808">Transferase</keyword>
<organism evidence="13 14">
    <name type="scientific">Mesohalobacter halotolerans</name>
    <dbReference type="NCBI Taxonomy" id="1883405"/>
    <lineage>
        <taxon>Bacteria</taxon>
        <taxon>Pseudomonadati</taxon>
        <taxon>Bacteroidota</taxon>
        <taxon>Flavobacteriia</taxon>
        <taxon>Flavobacteriales</taxon>
        <taxon>Flavobacteriaceae</taxon>
        <taxon>Mesohalobacter</taxon>
    </lineage>
</organism>
<comment type="catalytic activity">
    <reaction evidence="11">
        <text>L-threonine + hydrogencarbonate + ATP = L-threonylcarbamoyladenylate + diphosphate + H2O</text>
        <dbReference type="Rhea" id="RHEA:36407"/>
        <dbReference type="ChEBI" id="CHEBI:15377"/>
        <dbReference type="ChEBI" id="CHEBI:17544"/>
        <dbReference type="ChEBI" id="CHEBI:30616"/>
        <dbReference type="ChEBI" id="CHEBI:33019"/>
        <dbReference type="ChEBI" id="CHEBI:57926"/>
        <dbReference type="ChEBI" id="CHEBI:73682"/>
        <dbReference type="EC" id="2.7.7.87"/>
    </reaction>
</comment>
<evidence type="ECO:0000256" key="4">
    <source>
        <dbReference type="ARBA" id="ARBA00022490"/>
    </source>
</evidence>
<comment type="similarity">
    <text evidence="2">Belongs to the SUA5 family.</text>
</comment>
<dbReference type="GO" id="GO:0008033">
    <property type="term" value="P:tRNA processing"/>
    <property type="evidence" value="ECO:0007669"/>
    <property type="project" value="UniProtKB-KW"/>
</dbReference>
<dbReference type="GO" id="GO:0005524">
    <property type="term" value="F:ATP binding"/>
    <property type="evidence" value="ECO:0007669"/>
    <property type="project" value="UniProtKB-KW"/>
</dbReference>
<dbReference type="InterPro" id="IPR006070">
    <property type="entry name" value="Sua5-like_dom"/>
</dbReference>
<comment type="subcellular location">
    <subcellularLocation>
        <location evidence="1">Cytoplasm</location>
    </subcellularLocation>
</comment>
<dbReference type="SUPFAM" id="SSF55821">
    <property type="entry name" value="YrdC/RibB"/>
    <property type="match status" value="1"/>
</dbReference>
<sequence>MKIEILNSLEVLNSKKLLLYPTDTVWGIGCDATSKTAVKKVYQLKQRDDSKALVCLVKDLNMLSKYVKYIPDPALEYLKQTDRPTTIIYPKAQNLAKNLIAEDGSIAIRICQTEFCQLLLHDFNKPIVSTSANISGQPTPKVFAEIQDEILKGVDYVVNLQNQNNSETKPSRIIKFDEQGQVQIIRD</sequence>
<dbReference type="Pfam" id="PF01300">
    <property type="entry name" value="Sua5_yciO_yrdC"/>
    <property type="match status" value="1"/>
</dbReference>
<evidence type="ECO:0000256" key="11">
    <source>
        <dbReference type="ARBA" id="ARBA00048366"/>
    </source>
</evidence>
<dbReference type="InterPro" id="IPR017945">
    <property type="entry name" value="DHBP_synth_RibB-like_a/b_dom"/>
</dbReference>
<dbReference type="RefSeq" id="WP_138931743.1">
    <property type="nucleotide sequence ID" value="NZ_SWMU01000002.1"/>
</dbReference>
<dbReference type="AlphaFoldDB" id="A0A4U5TS24"/>
<dbReference type="GO" id="GO:0061710">
    <property type="term" value="F:L-threonylcarbamoyladenylate synthase"/>
    <property type="evidence" value="ECO:0007669"/>
    <property type="project" value="UniProtKB-EC"/>
</dbReference>
<keyword evidence="8" id="KW-0547">Nucleotide-binding</keyword>
<dbReference type="OrthoDB" id="9814580at2"/>
<dbReference type="Gene3D" id="3.90.870.10">
    <property type="entry name" value="DHBP synthase"/>
    <property type="match status" value="1"/>
</dbReference>
<evidence type="ECO:0000256" key="1">
    <source>
        <dbReference type="ARBA" id="ARBA00004496"/>
    </source>
</evidence>
<keyword evidence="7" id="KW-0548">Nucleotidyltransferase</keyword>
<dbReference type="EC" id="2.7.7.87" evidence="3"/>
<keyword evidence="4" id="KW-0963">Cytoplasm</keyword>
<dbReference type="PROSITE" id="PS51163">
    <property type="entry name" value="YRDC"/>
    <property type="match status" value="1"/>
</dbReference>
<name>A0A4U5TS24_9FLAO</name>